<dbReference type="GO" id="GO:0000155">
    <property type="term" value="F:phosphorelay sensor kinase activity"/>
    <property type="evidence" value="ECO:0007669"/>
    <property type="project" value="InterPro"/>
</dbReference>
<feature type="transmembrane region" description="Helical" evidence="1">
    <location>
        <begin position="36"/>
        <end position="53"/>
    </location>
</feature>
<keyword evidence="1" id="KW-1133">Transmembrane helix</keyword>
<feature type="transmembrane region" description="Helical" evidence="1">
    <location>
        <begin position="65"/>
        <end position="85"/>
    </location>
</feature>
<keyword evidence="4" id="KW-1185">Reference proteome</keyword>
<dbReference type="AlphaFoldDB" id="A0A2P8DBY3"/>
<name>A0A2P8DBY3_9BACT</name>
<feature type="transmembrane region" description="Helical" evidence="1">
    <location>
        <begin position="7"/>
        <end position="24"/>
    </location>
</feature>
<dbReference type="InterPro" id="IPR010559">
    <property type="entry name" value="Sig_transdc_His_kin_internal"/>
</dbReference>
<feature type="domain" description="Signal transduction histidine kinase internal region" evidence="2">
    <location>
        <begin position="155"/>
        <end position="233"/>
    </location>
</feature>
<dbReference type="RefSeq" id="WP_181358332.1">
    <property type="nucleotide sequence ID" value="NZ_PYGD01000001.1"/>
</dbReference>
<dbReference type="Gene3D" id="3.30.565.10">
    <property type="entry name" value="Histidine kinase-like ATPase, C-terminal domain"/>
    <property type="match status" value="1"/>
</dbReference>
<dbReference type="Proteomes" id="UP000240572">
    <property type="component" value="Unassembled WGS sequence"/>
</dbReference>
<evidence type="ECO:0000313" key="4">
    <source>
        <dbReference type="Proteomes" id="UP000240572"/>
    </source>
</evidence>
<keyword evidence="3" id="KW-0808">Transferase</keyword>
<gene>
    <name evidence="3" type="ORF">B0I18_101874</name>
</gene>
<keyword evidence="3" id="KW-0418">Kinase</keyword>
<keyword evidence="1" id="KW-0812">Transmembrane</keyword>
<sequence length="342" mass="40166">MKNIKRHIIFWSCYFLYVYITDYFTDPDATLVKELIFFLSQNIFLFYGLYYVLRRFSVKTKKDIVLSLLRAILMLAAFCALRYFVRYWLLTRYFDPAYGQYDMTIFWVKNLLWVVNYMFFALAYFYFVSSVEKQKALMKSREEKMAEEQAKIQIENTALKAQINPHFLYNTLDFLYAKALPHSAELSDGIIRLADIMRYSIKPQDRDGLARLEEEIEHLENVIDINRLRFNNSIYINFEVEGDPGELKIIPLVLITLVENVLKHGRVNDPSYPATIRLSVTGGNRLEFSTSNKKRSGPKELSTGIGLENIRKRLESAYGSHASFRTEEADDFFHTHLTLQFV</sequence>
<keyword evidence="1" id="KW-0472">Membrane</keyword>
<comment type="caution">
    <text evidence="3">The sequence shown here is derived from an EMBL/GenBank/DDBJ whole genome shotgun (WGS) entry which is preliminary data.</text>
</comment>
<dbReference type="GO" id="GO:0016020">
    <property type="term" value="C:membrane"/>
    <property type="evidence" value="ECO:0007669"/>
    <property type="project" value="InterPro"/>
</dbReference>
<dbReference type="InterPro" id="IPR036890">
    <property type="entry name" value="HATPase_C_sf"/>
</dbReference>
<dbReference type="Pfam" id="PF06580">
    <property type="entry name" value="His_kinase"/>
    <property type="match status" value="1"/>
</dbReference>
<dbReference type="PANTHER" id="PTHR34220:SF7">
    <property type="entry name" value="SENSOR HISTIDINE KINASE YPDA"/>
    <property type="match status" value="1"/>
</dbReference>
<evidence type="ECO:0000313" key="3">
    <source>
        <dbReference type="EMBL" id="PSK94714.1"/>
    </source>
</evidence>
<protein>
    <submittedName>
        <fullName evidence="3">Histidine kinase</fullName>
    </submittedName>
</protein>
<dbReference type="PANTHER" id="PTHR34220">
    <property type="entry name" value="SENSOR HISTIDINE KINASE YPDA"/>
    <property type="match status" value="1"/>
</dbReference>
<reference evidence="3 4" key="1">
    <citation type="submission" date="2018-03" db="EMBL/GenBank/DDBJ databases">
        <title>Genomic Encyclopedia of Type Strains, Phase III (KMG-III): the genomes of soil and plant-associated and newly described type strains.</title>
        <authorList>
            <person name="Whitman W."/>
        </authorList>
    </citation>
    <scope>NUCLEOTIDE SEQUENCE [LARGE SCALE GENOMIC DNA]</scope>
    <source>
        <strain evidence="3 4">CGMCC 1.12700</strain>
    </source>
</reference>
<proteinExistence type="predicted"/>
<dbReference type="InterPro" id="IPR050640">
    <property type="entry name" value="Bact_2-comp_sensor_kinase"/>
</dbReference>
<accession>A0A2P8DBY3</accession>
<dbReference type="EMBL" id="PYGD01000001">
    <property type="protein sequence ID" value="PSK94714.1"/>
    <property type="molecule type" value="Genomic_DNA"/>
</dbReference>
<organism evidence="3 4">
    <name type="scientific">Taibaiella chishuiensis</name>
    <dbReference type="NCBI Taxonomy" id="1434707"/>
    <lineage>
        <taxon>Bacteria</taxon>
        <taxon>Pseudomonadati</taxon>
        <taxon>Bacteroidota</taxon>
        <taxon>Chitinophagia</taxon>
        <taxon>Chitinophagales</taxon>
        <taxon>Chitinophagaceae</taxon>
        <taxon>Taibaiella</taxon>
    </lineage>
</organism>
<evidence type="ECO:0000259" key="2">
    <source>
        <dbReference type="Pfam" id="PF06580"/>
    </source>
</evidence>
<evidence type="ECO:0000256" key="1">
    <source>
        <dbReference type="SAM" id="Phobius"/>
    </source>
</evidence>
<feature type="transmembrane region" description="Helical" evidence="1">
    <location>
        <begin position="105"/>
        <end position="128"/>
    </location>
</feature>